<evidence type="ECO:0000259" key="1">
    <source>
        <dbReference type="SMART" id="SM00382"/>
    </source>
</evidence>
<dbReference type="InterPro" id="IPR027417">
    <property type="entry name" value="P-loop_NTPase"/>
</dbReference>
<dbReference type="STRING" id="305507.SAMN04489724_1422"/>
<dbReference type="AlphaFoldDB" id="A0A1I6ZRF8"/>
<protein>
    <recommendedName>
        <fullName evidence="1">AAA+ ATPase domain-containing protein</fullName>
    </recommendedName>
</protein>
<organism evidence="2 3">
    <name type="scientific">Algoriphagus locisalis</name>
    <dbReference type="NCBI Taxonomy" id="305507"/>
    <lineage>
        <taxon>Bacteria</taxon>
        <taxon>Pseudomonadati</taxon>
        <taxon>Bacteroidota</taxon>
        <taxon>Cytophagia</taxon>
        <taxon>Cytophagales</taxon>
        <taxon>Cyclobacteriaceae</taxon>
        <taxon>Algoriphagus</taxon>
    </lineage>
</organism>
<dbReference type="RefSeq" id="WP_091692008.1">
    <property type="nucleotide sequence ID" value="NZ_FPBF01000002.1"/>
</dbReference>
<dbReference type="InterPro" id="IPR041682">
    <property type="entry name" value="AAA_14"/>
</dbReference>
<proteinExistence type="predicted"/>
<dbReference type="EMBL" id="FPBF01000002">
    <property type="protein sequence ID" value="SFT65260.1"/>
    <property type="molecule type" value="Genomic_DNA"/>
</dbReference>
<accession>A0A1I6ZRF8</accession>
<feature type="domain" description="AAA+ ATPase" evidence="1">
    <location>
        <begin position="30"/>
        <end position="149"/>
    </location>
</feature>
<name>A0A1I6ZRF8_9BACT</name>
<dbReference type="PANTHER" id="PTHR42990">
    <property type="entry name" value="ATPASE"/>
    <property type="match status" value="1"/>
</dbReference>
<dbReference type="OrthoDB" id="9768467at2"/>
<evidence type="ECO:0000313" key="2">
    <source>
        <dbReference type="EMBL" id="SFT65260.1"/>
    </source>
</evidence>
<dbReference type="Proteomes" id="UP000199673">
    <property type="component" value="Unassembled WGS sequence"/>
</dbReference>
<dbReference type="InterPro" id="IPR003593">
    <property type="entry name" value="AAA+_ATPase"/>
</dbReference>
<dbReference type="SMART" id="SM00382">
    <property type="entry name" value="AAA"/>
    <property type="match status" value="1"/>
</dbReference>
<dbReference type="SUPFAM" id="SSF52540">
    <property type="entry name" value="P-loop containing nucleoside triphosphate hydrolases"/>
    <property type="match status" value="1"/>
</dbReference>
<dbReference type="Pfam" id="PF13173">
    <property type="entry name" value="AAA_14"/>
    <property type="match status" value="1"/>
</dbReference>
<dbReference type="PANTHER" id="PTHR42990:SF1">
    <property type="entry name" value="AAA+ ATPASE DOMAIN-CONTAINING PROTEIN"/>
    <property type="match status" value="1"/>
</dbReference>
<sequence>MENLILKSNLLLRNQTLDFKRFLFDKIDWNDRLIGILGARGTGKTTMLLQLAARELSEKNSGRVLYTSLDDIYFSANTLVSLAEQFEKLGGEILILDEVHKYPSWAREIKNIYDFQRNLKIVFTGSSIIDMIKENVDLSRRAIFYNLPGLSFREYLKISGQGDYQVITLESLIKNHEAIASELTKDFKPLAHLPNYLKSGYYPFFKENPNTYPIRIEQVLKLVLEIDLQFIKGIDSNNLRKLYQLLYILSQSVPFTPNISKLSEKIGITRNTLLLYLSYLEKAKIINSLQAYGKSTSILQKPDKIYLENTNLGYAISKQEFNTGNERETFFLNQLKNAGHEVHLPKYGDFSVNENYFFEVGGYNKSATQLKNQVNSFVVSDGLEVGFKSKIPLWLFGFLY</sequence>
<evidence type="ECO:0000313" key="3">
    <source>
        <dbReference type="Proteomes" id="UP000199673"/>
    </source>
</evidence>
<gene>
    <name evidence="2" type="ORF">SAMN04489724_1422</name>
</gene>
<keyword evidence="3" id="KW-1185">Reference proteome</keyword>
<reference evidence="3" key="1">
    <citation type="submission" date="2016-10" db="EMBL/GenBank/DDBJ databases">
        <authorList>
            <person name="Varghese N."/>
            <person name="Submissions S."/>
        </authorList>
    </citation>
    <scope>NUCLEOTIDE SEQUENCE [LARGE SCALE GENOMIC DNA]</scope>
    <source>
        <strain evidence="3">DSM 23445</strain>
    </source>
</reference>
<dbReference type="Gene3D" id="3.40.50.300">
    <property type="entry name" value="P-loop containing nucleotide triphosphate hydrolases"/>
    <property type="match status" value="1"/>
</dbReference>